<evidence type="ECO:0000256" key="1">
    <source>
        <dbReference type="SAM" id="SignalP"/>
    </source>
</evidence>
<proteinExistence type="predicted"/>
<feature type="chain" id="PRO_5039302089" evidence="1">
    <location>
        <begin position="23"/>
        <end position="213"/>
    </location>
</feature>
<accession>A0A427T3R6</accession>
<keyword evidence="4" id="KW-1185">Reference proteome</keyword>
<dbReference type="PANTHER" id="PTHR38593:SF1">
    <property type="entry name" value="BLR2558 PROTEIN"/>
    <property type="match status" value="1"/>
</dbReference>
<feature type="domain" description="DUF4142" evidence="2">
    <location>
        <begin position="66"/>
        <end position="196"/>
    </location>
</feature>
<dbReference type="PANTHER" id="PTHR38593">
    <property type="entry name" value="BLR2558 PROTEIN"/>
    <property type="match status" value="1"/>
</dbReference>
<organism evidence="3 4">
    <name type="scientific">Amycolatopsis eburnea</name>
    <dbReference type="NCBI Taxonomy" id="2267691"/>
    <lineage>
        <taxon>Bacteria</taxon>
        <taxon>Bacillati</taxon>
        <taxon>Actinomycetota</taxon>
        <taxon>Actinomycetes</taxon>
        <taxon>Pseudonocardiales</taxon>
        <taxon>Pseudonocardiaceae</taxon>
        <taxon>Amycolatopsis</taxon>
    </lineage>
</organism>
<dbReference type="EMBL" id="RSEC01000058">
    <property type="protein sequence ID" value="RSD13589.1"/>
    <property type="molecule type" value="Genomic_DNA"/>
</dbReference>
<dbReference type="OrthoDB" id="3674617at2"/>
<dbReference type="AlphaFoldDB" id="A0A427T3R6"/>
<gene>
    <name evidence="3" type="ORF">EIY87_28185</name>
</gene>
<protein>
    <submittedName>
        <fullName evidence="3">DUF4142 domain-containing protein</fullName>
    </submittedName>
</protein>
<feature type="signal peptide" evidence="1">
    <location>
        <begin position="1"/>
        <end position="22"/>
    </location>
</feature>
<comment type="caution">
    <text evidence="3">The sequence shown here is derived from an EMBL/GenBank/DDBJ whole genome shotgun (WGS) entry which is preliminary data.</text>
</comment>
<reference evidence="3 4" key="1">
    <citation type="submission" date="2018-12" db="EMBL/GenBank/DDBJ databases">
        <title>Amycolatopsis eburnea sp. nov. actinomycete associate with arbuscular mycorrhiza fungal spore.</title>
        <authorList>
            <person name="Lumyong S."/>
            <person name="Chaiya L."/>
        </authorList>
    </citation>
    <scope>NUCLEOTIDE SEQUENCE [LARGE SCALE GENOMIC DNA]</scope>
    <source>
        <strain evidence="3 4">GLM-1</strain>
    </source>
</reference>
<evidence type="ECO:0000313" key="3">
    <source>
        <dbReference type="EMBL" id="RSD13589.1"/>
    </source>
</evidence>
<dbReference type="PROSITE" id="PS51257">
    <property type="entry name" value="PROKAR_LIPOPROTEIN"/>
    <property type="match status" value="1"/>
</dbReference>
<dbReference type="Gene3D" id="1.20.1260.10">
    <property type="match status" value="1"/>
</dbReference>
<sequence length="213" mass="23039">MKSRKPWLALCGALALAVTACAPPNAQVVTAPQAPAVPGQAAAAPPATLTEANLTETPFGPISPTGRKLLTIVEQTSLREITTSNWAIERSANPAVQEAARVIINQHKDLESRDTDISTRMHLTVPTQPAPDMQVGIDRMRGEFGEEFDRDYVNTLRKAHAEALILVSTVRADTRNSLVRPFADLAGDYIKTHINLLEKTGDVDYAQLPVPSL</sequence>
<evidence type="ECO:0000313" key="4">
    <source>
        <dbReference type="Proteomes" id="UP000267081"/>
    </source>
</evidence>
<dbReference type="RefSeq" id="WP_125312875.1">
    <property type="nucleotide sequence ID" value="NZ_RSEC01000058.1"/>
</dbReference>
<name>A0A427T3R6_9PSEU</name>
<evidence type="ECO:0000259" key="2">
    <source>
        <dbReference type="Pfam" id="PF13628"/>
    </source>
</evidence>
<dbReference type="InterPro" id="IPR025419">
    <property type="entry name" value="DUF4142"/>
</dbReference>
<dbReference type="Pfam" id="PF13628">
    <property type="entry name" value="DUF4142"/>
    <property type="match status" value="1"/>
</dbReference>
<dbReference type="Proteomes" id="UP000267081">
    <property type="component" value="Unassembled WGS sequence"/>
</dbReference>
<keyword evidence="1" id="KW-0732">Signal</keyword>
<dbReference type="InterPro" id="IPR012347">
    <property type="entry name" value="Ferritin-like"/>
</dbReference>